<reference evidence="1 2" key="1">
    <citation type="journal article" date="2024" name="BMC Biol.">
        <title>Comparative genomics of Ascetosporea gives new insight into the evolutionary basis for animal parasitism in Rhizaria.</title>
        <authorList>
            <person name="Hiltunen Thoren M."/>
            <person name="Onut-Brannstrom I."/>
            <person name="Alfjorden A."/>
            <person name="Peckova H."/>
            <person name="Swords F."/>
            <person name="Hooper C."/>
            <person name="Holzer A.S."/>
            <person name="Bass D."/>
            <person name="Burki F."/>
        </authorList>
    </citation>
    <scope>NUCLEOTIDE SEQUENCE [LARGE SCALE GENOMIC DNA]</scope>
    <source>
        <strain evidence="1">20-A016</strain>
    </source>
</reference>
<evidence type="ECO:0000313" key="1">
    <source>
        <dbReference type="EMBL" id="MES1923615.1"/>
    </source>
</evidence>
<dbReference type="Proteomes" id="UP001439008">
    <property type="component" value="Unassembled WGS sequence"/>
</dbReference>
<name>A0ABV2AVC3_9EUKA</name>
<sequence>CSTQDDDSHVTSESSNIYSSHTSEAVTFMVHIRMAEVTFIRVFNMLVHKLENQ</sequence>
<gene>
    <name evidence="1" type="ORF">MHBO_005220</name>
</gene>
<keyword evidence="2" id="KW-1185">Reference proteome</keyword>
<organism evidence="1 2">
    <name type="scientific">Bonamia ostreae</name>
    <dbReference type="NCBI Taxonomy" id="126728"/>
    <lineage>
        <taxon>Eukaryota</taxon>
        <taxon>Sar</taxon>
        <taxon>Rhizaria</taxon>
        <taxon>Endomyxa</taxon>
        <taxon>Ascetosporea</taxon>
        <taxon>Haplosporida</taxon>
        <taxon>Bonamia</taxon>
    </lineage>
</organism>
<proteinExistence type="predicted"/>
<evidence type="ECO:0000313" key="2">
    <source>
        <dbReference type="Proteomes" id="UP001439008"/>
    </source>
</evidence>
<feature type="non-terminal residue" evidence="1">
    <location>
        <position position="1"/>
    </location>
</feature>
<feature type="non-terminal residue" evidence="1">
    <location>
        <position position="53"/>
    </location>
</feature>
<protein>
    <submittedName>
        <fullName evidence="1">Uncharacterized protein</fullName>
    </submittedName>
</protein>
<accession>A0ABV2AVC3</accession>
<comment type="caution">
    <text evidence="1">The sequence shown here is derived from an EMBL/GenBank/DDBJ whole genome shotgun (WGS) entry which is preliminary data.</text>
</comment>
<dbReference type="EMBL" id="JBDODL010007207">
    <property type="protein sequence ID" value="MES1923615.1"/>
    <property type="molecule type" value="Genomic_DNA"/>
</dbReference>